<feature type="compositionally biased region" description="Polar residues" evidence="1">
    <location>
        <begin position="207"/>
        <end position="218"/>
    </location>
</feature>
<dbReference type="AlphaFoldDB" id="A0A7S4SRK2"/>
<feature type="compositionally biased region" description="Acidic residues" evidence="1">
    <location>
        <begin position="430"/>
        <end position="440"/>
    </location>
</feature>
<name>A0A7S4SRK2_9DINO</name>
<proteinExistence type="predicted"/>
<evidence type="ECO:0000313" key="2">
    <source>
        <dbReference type="EMBL" id="CAE4653946.1"/>
    </source>
</evidence>
<feature type="compositionally biased region" description="Low complexity" evidence="1">
    <location>
        <begin position="187"/>
        <end position="206"/>
    </location>
</feature>
<organism evidence="2">
    <name type="scientific">Alexandrium monilatum</name>
    <dbReference type="NCBI Taxonomy" id="311494"/>
    <lineage>
        <taxon>Eukaryota</taxon>
        <taxon>Sar</taxon>
        <taxon>Alveolata</taxon>
        <taxon>Dinophyceae</taxon>
        <taxon>Gonyaulacales</taxon>
        <taxon>Pyrocystaceae</taxon>
        <taxon>Alexandrium</taxon>
    </lineage>
</organism>
<feature type="region of interest" description="Disordered" evidence="1">
    <location>
        <begin position="187"/>
        <end position="251"/>
    </location>
</feature>
<sequence>MASNAASVRIELLAGGDVAQAPAGSHVLLEASSGALMHALRLSEGLFALRGGCTRTLQVMRSLPSAAVVHYPPPLGPSCDAERAQAAERARGLAGLSSEQVLSHLERAGADSKELSAGGEALVSELLCSFCVTGAARSWGATAAYRAERGRGSEAIRTQHSAPASALAAPPPVLRVSPAALPGALEASSCRSSTTSTAASQGAGSAWESSSALSQPHSTIGLPSRSHGSSESAGVASTSRSLPLEEEKGSSFTSTLQEKALATALHLGLKGPAARAAGAVAAVSCEGYALYREILEHNDQFDHRNINEDQYKERVCESAVSSSGRAMGGLAGAAAGQAAIPVPIVGAVVGGVLGAACGGYHANSLVRGAWRLSGAKAKGGDDLVRCVEHKPDMAEAANSGGVTLGSSDTDLGCSLTACSAPSPASLPRQEEEEEEEAYLL</sequence>
<reference evidence="2" key="1">
    <citation type="submission" date="2021-01" db="EMBL/GenBank/DDBJ databases">
        <authorList>
            <person name="Corre E."/>
            <person name="Pelletier E."/>
            <person name="Niang G."/>
            <person name="Scheremetjew M."/>
            <person name="Finn R."/>
            <person name="Kale V."/>
            <person name="Holt S."/>
            <person name="Cochrane G."/>
            <person name="Meng A."/>
            <person name="Brown T."/>
            <person name="Cohen L."/>
        </authorList>
    </citation>
    <scope>NUCLEOTIDE SEQUENCE</scope>
    <source>
        <strain evidence="2">CCMP3105</strain>
    </source>
</reference>
<dbReference type="EMBL" id="HBNR01077461">
    <property type="protein sequence ID" value="CAE4653946.1"/>
    <property type="molecule type" value="Transcribed_RNA"/>
</dbReference>
<feature type="region of interest" description="Disordered" evidence="1">
    <location>
        <begin position="419"/>
        <end position="440"/>
    </location>
</feature>
<accession>A0A7S4SRK2</accession>
<gene>
    <name evidence="2" type="ORF">AMON00008_LOCUS55134</name>
</gene>
<evidence type="ECO:0000256" key="1">
    <source>
        <dbReference type="SAM" id="MobiDB-lite"/>
    </source>
</evidence>
<feature type="compositionally biased region" description="Polar residues" evidence="1">
    <location>
        <begin position="226"/>
        <end position="241"/>
    </location>
</feature>
<protein>
    <submittedName>
        <fullName evidence="2">Uncharacterized protein</fullName>
    </submittedName>
</protein>